<keyword evidence="2" id="KW-1185">Reference proteome</keyword>
<protein>
    <submittedName>
        <fullName evidence="1">Uncharacterized protein</fullName>
    </submittedName>
</protein>
<dbReference type="EMBL" id="JANJQO010000008">
    <property type="protein sequence ID" value="KAJ2984057.1"/>
    <property type="molecule type" value="Genomic_DNA"/>
</dbReference>
<gene>
    <name evidence="1" type="ORF">NQ176_g235</name>
</gene>
<comment type="caution">
    <text evidence="1">The sequence shown here is derived from an EMBL/GenBank/DDBJ whole genome shotgun (WGS) entry which is preliminary data.</text>
</comment>
<proteinExistence type="predicted"/>
<dbReference type="Proteomes" id="UP001143910">
    <property type="component" value="Unassembled WGS sequence"/>
</dbReference>
<name>A0ACC1NXK7_9HYPO</name>
<evidence type="ECO:0000313" key="2">
    <source>
        <dbReference type="Proteomes" id="UP001143910"/>
    </source>
</evidence>
<organism evidence="1 2">
    <name type="scientific">Zarea fungicola</name>
    <dbReference type="NCBI Taxonomy" id="93591"/>
    <lineage>
        <taxon>Eukaryota</taxon>
        <taxon>Fungi</taxon>
        <taxon>Dikarya</taxon>
        <taxon>Ascomycota</taxon>
        <taxon>Pezizomycotina</taxon>
        <taxon>Sordariomycetes</taxon>
        <taxon>Hypocreomycetidae</taxon>
        <taxon>Hypocreales</taxon>
        <taxon>Cordycipitaceae</taxon>
        <taxon>Zarea</taxon>
    </lineage>
</organism>
<reference evidence="1" key="1">
    <citation type="submission" date="2022-08" db="EMBL/GenBank/DDBJ databases">
        <title>Genome Sequence of Lecanicillium fungicola.</title>
        <authorList>
            <person name="Buettner E."/>
        </authorList>
    </citation>
    <scope>NUCLEOTIDE SEQUENCE</scope>
    <source>
        <strain evidence="1">Babe33</strain>
    </source>
</reference>
<sequence length="189" mass="20576">MKINSALMALAALASSGVFALPTESSPKKWTFRDLHQYAVTHGGADHPLAADIEARMLSDDYSQTWETEYDDSITSDDGGVLVTPGSALVKRAGSSLTAYLFSSNCDANDVQFTWNDSSDGCHTFNLNGKSHRMYSVKATSSIYPNAVGWPTDLKCHRGIFDNFGNIGKTDGQCHFSPNGWVGWNWPNA</sequence>
<evidence type="ECO:0000313" key="1">
    <source>
        <dbReference type="EMBL" id="KAJ2984057.1"/>
    </source>
</evidence>
<accession>A0ACC1NXK7</accession>